<evidence type="ECO:0000256" key="3">
    <source>
        <dbReference type="ARBA" id="ARBA00012780"/>
    </source>
</evidence>
<keyword evidence="5" id="KW-0326">Glycosidase</keyword>
<dbReference type="PANTHER" id="PTHR32227">
    <property type="entry name" value="GLUCAN ENDO-1,3-BETA-GLUCOSIDASE BG1-RELATED-RELATED"/>
    <property type="match status" value="1"/>
</dbReference>
<dbReference type="Pfam" id="PF00332">
    <property type="entry name" value="Glyco_hydro_17"/>
    <property type="match status" value="1"/>
</dbReference>
<dbReference type="Proteomes" id="UP000447434">
    <property type="component" value="Chromosome 25"/>
</dbReference>
<dbReference type="InterPro" id="IPR044965">
    <property type="entry name" value="Glyco_hydro_17_plant"/>
</dbReference>
<dbReference type="EMBL" id="WOCE01000025">
    <property type="protein sequence ID" value="KAE9585257.1"/>
    <property type="molecule type" value="Genomic_DNA"/>
</dbReference>
<evidence type="ECO:0000313" key="9">
    <source>
        <dbReference type="EMBL" id="KAE9585257.1"/>
    </source>
</evidence>
<protein>
    <recommendedName>
        <fullName evidence="3">glucan endo-1,3-beta-D-glucosidase</fullName>
        <ecNumber evidence="3">3.2.1.39</ecNumber>
    </recommendedName>
    <alternativeName>
        <fullName evidence="6">(1-&gt;3)-beta-glucan endohydrolase</fullName>
    </alternativeName>
    <alternativeName>
        <fullName evidence="7">Beta-1,3-endoglucanase</fullName>
    </alternativeName>
</protein>
<proteinExistence type="inferred from homology"/>
<comment type="similarity">
    <text evidence="2 8">Belongs to the glycosyl hydrolase 17 family.</text>
</comment>
<evidence type="ECO:0000256" key="6">
    <source>
        <dbReference type="ARBA" id="ARBA00033335"/>
    </source>
</evidence>
<dbReference type="GO" id="GO:0005975">
    <property type="term" value="P:carbohydrate metabolic process"/>
    <property type="evidence" value="ECO:0007669"/>
    <property type="project" value="InterPro"/>
</dbReference>
<evidence type="ECO:0000256" key="8">
    <source>
        <dbReference type="RuleBase" id="RU004335"/>
    </source>
</evidence>
<sequence>MLWNTWQQLASPKGCCASLQRMRIYNPNPQILQALQGSNIELVLGIPNAKMWVQDNVKAYANVKFRYIVVGNEVKPSDPFAKFIVPAMQNIQTAVSEPVAGKEIRVTTAIESSALAQSSPPSIGVFRADYLEAFLDGVIKFLVLNHSPLVAKVHPYFIYARNPTNVNFFRAIFSRNVTVVKDGKFEYKHLFEESVDSGWPTSGGGNTTTLDYARAYNTRVPYYVRYGTPKRPAVPIEAYVSSMFDENQKTHENEKFWGLFLPDKKLKYS</sequence>
<reference evidence="10" key="1">
    <citation type="journal article" date="2020" name="Nat. Commun.">
        <title>Genome sequence of the cluster root forming white lupin.</title>
        <authorList>
            <person name="Hufnagel B."/>
            <person name="Marques A."/>
            <person name="Soriano A."/>
            <person name="Marques L."/>
            <person name="Divol F."/>
            <person name="Doumas P."/>
            <person name="Sallet E."/>
            <person name="Mancinotti D."/>
            <person name="Carrere S."/>
            <person name="Marande W."/>
            <person name="Arribat S."/>
            <person name="Keller J."/>
            <person name="Huneau C."/>
            <person name="Blein T."/>
            <person name="Aime D."/>
            <person name="Laguerre M."/>
            <person name="Taylor J."/>
            <person name="Schubert V."/>
            <person name="Nelson M."/>
            <person name="Geu-Flores F."/>
            <person name="Crespi M."/>
            <person name="Gallardo-Guerrero K."/>
            <person name="Delaux P.-M."/>
            <person name="Salse J."/>
            <person name="Berges H."/>
            <person name="Guyot R."/>
            <person name="Gouzy J."/>
            <person name="Peret B."/>
        </authorList>
    </citation>
    <scope>NUCLEOTIDE SEQUENCE [LARGE SCALE GENOMIC DNA]</scope>
    <source>
        <strain evidence="10">cv. Amiga</strain>
    </source>
</reference>
<dbReference type="GO" id="GO:0042973">
    <property type="term" value="F:glucan endo-1,3-beta-D-glucosidase activity"/>
    <property type="evidence" value="ECO:0007669"/>
    <property type="project" value="UniProtKB-EC"/>
</dbReference>
<dbReference type="OrthoDB" id="941679at2759"/>
<comment type="catalytic activity">
    <reaction evidence="1">
        <text>Hydrolysis of (1-&gt;3)-beta-D-glucosidic linkages in (1-&gt;3)-beta-D-glucans.</text>
        <dbReference type="EC" id="3.2.1.39"/>
    </reaction>
</comment>
<dbReference type="InterPro" id="IPR000490">
    <property type="entry name" value="Glyco_hydro_17"/>
</dbReference>
<evidence type="ECO:0000256" key="2">
    <source>
        <dbReference type="ARBA" id="ARBA00008773"/>
    </source>
</evidence>
<dbReference type="InterPro" id="IPR017853">
    <property type="entry name" value="GH"/>
</dbReference>
<name>A0A6A4NF03_LUPAL</name>
<evidence type="ECO:0000256" key="1">
    <source>
        <dbReference type="ARBA" id="ARBA00000382"/>
    </source>
</evidence>
<evidence type="ECO:0000256" key="5">
    <source>
        <dbReference type="ARBA" id="ARBA00023295"/>
    </source>
</evidence>
<dbReference type="Gene3D" id="3.20.20.80">
    <property type="entry name" value="Glycosidases"/>
    <property type="match status" value="2"/>
</dbReference>
<dbReference type="SUPFAM" id="SSF51445">
    <property type="entry name" value="(Trans)glycosidases"/>
    <property type="match status" value="1"/>
</dbReference>
<dbReference type="EC" id="3.2.1.39" evidence="3"/>
<comment type="caution">
    <text evidence="9">The sequence shown here is derived from an EMBL/GenBank/DDBJ whole genome shotgun (WGS) entry which is preliminary data.</text>
</comment>
<evidence type="ECO:0000256" key="7">
    <source>
        <dbReference type="ARBA" id="ARBA00033417"/>
    </source>
</evidence>
<gene>
    <name evidence="9" type="ORF">Lalb_Chr25g0287071</name>
</gene>
<dbReference type="AlphaFoldDB" id="A0A6A4NF03"/>
<evidence type="ECO:0000256" key="4">
    <source>
        <dbReference type="ARBA" id="ARBA00022801"/>
    </source>
</evidence>
<keyword evidence="10" id="KW-1185">Reference proteome</keyword>
<evidence type="ECO:0000313" key="10">
    <source>
        <dbReference type="Proteomes" id="UP000447434"/>
    </source>
</evidence>
<organism evidence="9 10">
    <name type="scientific">Lupinus albus</name>
    <name type="common">White lupine</name>
    <name type="synonym">Lupinus termis</name>
    <dbReference type="NCBI Taxonomy" id="3870"/>
    <lineage>
        <taxon>Eukaryota</taxon>
        <taxon>Viridiplantae</taxon>
        <taxon>Streptophyta</taxon>
        <taxon>Embryophyta</taxon>
        <taxon>Tracheophyta</taxon>
        <taxon>Spermatophyta</taxon>
        <taxon>Magnoliopsida</taxon>
        <taxon>eudicotyledons</taxon>
        <taxon>Gunneridae</taxon>
        <taxon>Pentapetalae</taxon>
        <taxon>rosids</taxon>
        <taxon>fabids</taxon>
        <taxon>Fabales</taxon>
        <taxon>Fabaceae</taxon>
        <taxon>Papilionoideae</taxon>
        <taxon>50 kb inversion clade</taxon>
        <taxon>genistoids sensu lato</taxon>
        <taxon>core genistoids</taxon>
        <taxon>Genisteae</taxon>
        <taxon>Lupinus</taxon>
    </lineage>
</organism>
<accession>A0A6A4NF03</accession>
<keyword evidence="4" id="KW-0378">Hydrolase</keyword>